<accession>A0A195F781</accession>
<organism evidence="1 2">
    <name type="scientific">Trachymyrmex septentrionalis</name>
    <dbReference type="NCBI Taxonomy" id="34720"/>
    <lineage>
        <taxon>Eukaryota</taxon>
        <taxon>Metazoa</taxon>
        <taxon>Ecdysozoa</taxon>
        <taxon>Arthropoda</taxon>
        <taxon>Hexapoda</taxon>
        <taxon>Insecta</taxon>
        <taxon>Pterygota</taxon>
        <taxon>Neoptera</taxon>
        <taxon>Endopterygota</taxon>
        <taxon>Hymenoptera</taxon>
        <taxon>Apocrita</taxon>
        <taxon>Aculeata</taxon>
        <taxon>Formicoidea</taxon>
        <taxon>Formicidae</taxon>
        <taxon>Myrmicinae</taxon>
        <taxon>Trachymyrmex</taxon>
    </lineage>
</organism>
<sequence>HNICFIMIDINSDACNVFKKLNMSEVVRKWKIRTVHLCILRFHKIKETEKLVLDVRDNIHRTF</sequence>
<evidence type="ECO:0000313" key="1">
    <source>
        <dbReference type="EMBL" id="KYN36042.1"/>
    </source>
</evidence>
<dbReference type="EMBL" id="KQ981763">
    <property type="protein sequence ID" value="KYN36042.1"/>
    <property type="molecule type" value="Genomic_DNA"/>
</dbReference>
<dbReference type="Proteomes" id="UP000078541">
    <property type="component" value="Unassembled WGS sequence"/>
</dbReference>
<gene>
    <name evidence="1" type="ORF">ALC56_09578</name>
</gene>
<dbReference type="AlphaFoldDB" id="A0A195F781"/>
<evidence type="ECO:0000313" key="2">
    <source>
        <dbReference type="Proteomes" id="UP000078541"/>
    </source>
</evidence>
<keyword evidence="2" id="KW-1185">Reference proteome</keyword>
<reference evidence="1 2" key="1">
    <citation type="submission" date="2016-03" db="EMBL/GenBank/DDBJ databases">
        <title>Trachymyrmex septentrionalis WGS genome.</title>
        <authorList>
            <person name="Nygaard S."/>
            <person name="Hu H."/>
            <person name="Boomsma J."/>
            <person name="Zhang G."/>
        </authorList>
    </citation>
    <scope>NUCLEOTIDE SEQUENCE [LARGE SCALE GENOMIC DNA]</scope>
    <source>
        <strain evidence="1">Tsep2-gDNA-1</strain>
        <tissue evidence="1">Whole body</tissue>
    </source>
</reference>
<name>A0A195F781_9HYME</name>
<protein>
    <submittedName>
        <fullName evidence="1">Uncharacterized protein</fullName>
    </submittedName>
</protein>
<feature type="non-terminal residue" evidence="1">
    <location>
        <position position="1"/>
    </location>
</feature>
<proteinExistence type="predicted"/>